<protein>
    <submittedName>
        <fullName evidence="2">Uncharacterized protein</fullName>
    </submittedName>
</protein>
<evidence type="ECO:0000313" key="3">
    <source>
        <dbReference type="Proteomes" id="UP001146793"/>
    </source>
</evidence>
<gene>
    <name evidence="2" type="ORF">M0812_00136</name>
</gene>
<organism evidence="2 3">
    <name type="scientific">Anaeramoeba flamelloides</name>
    <dbReference type="NCBI Taxonomy" id="1746091"/>
    <lineage>
        <taxon>Eukaryota</taxon>
        <taxon>Metamonada</taxon>
        <taxon>Anaeramoebidae</taxon>
        <taxon>Anaeramoeba</taxon>
    </lineage>
</organism>
<proteinExistence type="predicted"/>
<evidence type="ECO:0000313" key="2">
    <source>
        <dbReference type="EMBL" id="KAJ3447664.1"/>
    </source>
</evidence>
<evidence type="ECO:0000256" key="1">
    <source>
        <dbReference type="SAM" id="MobiDB-lite"/>
    </source>
</evidence>
<feature type="region of interest" description="Disordered" evidence="1">
    <location>
        <begin position="309"/>
        <end position="351"/>
    </location>
</feature>
<dbReference type="AlphaFoldDB" id="A0AAV8A2D1"/>
<feature type="compositionally biased region" description="Basic and acidic residues" evidence="1">
    <location>
        <begin position="309"/>
        <end position="318"/>
    </location>
</feature>
<sequence>MLSQTERPILVQEKNIFYSKEFQYRNQQFKIRIGCKQKRDLIQLETEEKNNFYVGVLENGIYLKKEIEFLETNLDKNISEALKMDEKNKCIYFLQIKRGVWIELSQQRITPKEKCIIQYEELKGQLTMLKQEQQQTMKQKKEQIIKNKSRIEQKQFQIQILKNEITDKKHMIKQQLKNFQEKQKKKSQSKHGSGSNILELEKLRTRLHKCRFKYDQEVYLTKNAKKIQAKNKMKRQKYLRYENEIEKLSSAMNREQNKIDTNKKNSRKFLENSHQTIKLFKKSLKEKNDQIISLQNLIEQKKLQLEKAEQIEKKRNTKESNTSSGSDNHNDNPGIKTNGLNSQIKILDNKD</sequence>
<reference evidence="2" key="1">
    <citation type="submission" date="2022-08" db="EMBL/GenBank/DDBJ databases">
        <title>Novel sulphate-reducing endosymbionts in the free-living metamonad Anaeramoeba.</title>
        <authorList>
            <person name="Jerlstrom-Hultqvist J."/>
            <person name="Cepicka I."/>
            <person name="Gallot-Lavallee L."/>
            <person name="Salas-Leiva D."/>
            <person name="Curtis B.A."/>
            <person name="Zahonova K."/>
            <person name="Pipaliya S."/>
            <person name="Dacks J."/>
            <person name="Roger A.J."/>
        </authorList>
    </citation>
    <scope>NUCLEOTIDE SEQUENCE</scope>
    <source>
        <strain evidence="2">Busselton2</strain>
    </source>
</reference>
<comment type="caution">
    <text evidence="2">The sequence shown here is derived from an EMBL/GenBank/DDBJ whole genome shotgun (WGS) entry which is preliminary data.</text>
</comment>
<dbReference type="EMBL" id="JANTQA010000015">
    <property type="protein sequence ID" value="KAJ3447664.1"/>
    <property type="molecule type" value="Genomic_DNA"/>
</dbReference>
<dbReference type="Proteomes" id="UP001146793">
    <property type="component" value="Unassembled WGS sequence"/>
</dbReference>
<name>A0AAV8A2D1_9EUKA</name>
<accession>A0AAV8A2D1</accession>
<feature type="region of interest" description="Disordered" evidence="1">
    <location>
        <begin position="178"/>
        <end position="197"/>
    </location>
</feature>